<feature type="compositionally biased region" description="Pro residues" evidence="1">
    <location>
        <begin position="80"/>
        <end position="89"/>
    </location>
</feature>
<dbReference type="Proteomes" id="UP001219355">
    <property type="component" value="Chromosome 5"/>
</dbReference>
<protein>
    <recommendedName>
        <fullName evidence="4">Early meiotic induction protein 1</fullName>
    </recommendedName>
</protein>
<dbReference type="PANTHER" id="PTHR28052">
    <property type="entry name" value="UPF0545 PROTEIN C22ORF39"/>
    <property type="match status" value="1"/>
</dbReference>
<gene>
    <name evidence="2" type="ORF">PRK78_007302</name>
</gene>
<evidence type="ECO:0000313" key="2">
    <source>
        <dbReference type="EMBL" id="WEW61806.1"/>
    </source>
</evidence>
<feature type="region of interest" description="Disordered" evidence="1">
    <location>
        <begin position="1"/>
        <end position="97"/>
    </location>
</feature>
<organism evidence="2 3">
    <name type="scientific">Emydomyces testavorans</name>
    <dbReference type="NCBI Taxonomy" id="2070801"/>
    <lineage>
        <taxon>Eukaryota</taxon>
        <taxon>Fungi</taxon>
        <taxon>Dikarya</taxon>
        <taxon>Ascomycota</taxon>
        <taxon>Pezizomycotina</taxon>
        <taxon>Eurotiomycetes</taxon>
        <taxon>Eurotiomycetidae</taxon>
        <taxon>Onygenales</taxon>
        <taxon>Nannizziopsiaceae</taxon>
        <taxon>Emydomyces</taxon>
    </lineage>
</organism>
<evidence type="ECO:0000313" key="3">
    <source>
        <dbReference type="Proteomes" id="UP001219355"/>
    </source>
</evidence>
<dbReference type="EMBL" id="CP120631">
    <property type="protein sequence ID" value="WEW61806.1"/>
    <property type="molecule type" value="Genomic_DNA"/>
</dbReference>
<keyword evidence="3" id="KW-1185">Reference proteome</keyword>
<evidence type="ECO:0000256" key="1">
    <source>
        <dbReference type="SAM" id="MobiDB-lite"/>
    </source>
</evidence>
<proteinExistence type="predicted"/>
<dbReference type="InterPro" id="IPR021475">
    <property type="entry name" value="Pants/Emi1-like"/>
</dbReference>
<reference evidence="2" key="1">
    <citation type="submission" date="2023-03" db="EMBL/GenBank/DDBJ databases">
        <title>Emydomyces testavorans Genome Sequence.</title>
        <authorList>
            <person name="Hoyer L."/>
        </authorList>
    </citation>
    <scope>NUCLEOTIDE SEQUENCE</scope>
    <source>
        <strain evidence="2">16-2883</strain>
    </source>
</reference>
<sequence length="223" mass="25028">MGWWWNSPSQSEASSVSPVPDNGAPPSQLQAEQHTPAPPPQKRTTVSRDELAEAELQAFLAGLKPTHESAQSTPSSSAESPPPPPPPPTSSSIDPDSLYPTTMSCRSAFDYAFFCQSLGGQWVNYYRYGELRDCSQHWSDFWFCMRSKSYSEADRAKMIADRYRKKAVKWKTGPSSEDVWDIRTEPVRGAFEGDFAAAEREMKLMEQREMEGKGIEMQNSEAM</sequence>
<evidence type="ECO:0008006" key="4">
    <source>
        <dbReference type="Google" id="ProtNLM"/>
    </source>
</evidence>
<accession>A0AAF0DR70</accession>
<dbReference type="AlphaFoldDB" id="A0AAF0DR70"/>
<dbReference type="PANTHER" id="PTHR28052:SF1">
    <property type="entry name" value="UPF0545 PROTEIN C22ORF39"/>
    <property type="match status" value="1"/>
</dbReference>
<feature type="compositionally biased region" description="Low complexity" evidence="1">
    <location>
        <begin position="54"/>
        <end position="79"/>
    </location>
</feature>
<name>A0AAF0DR70_9EURO</name>
<dbReference type="Pfam" id="PF11326">
    <property type="entry name" value="PANTS-like"/>
    <property type="match status" value="1"/>
</dbReference>
<feature type="compositionally biased region" description="Low complexity" evidence="1">
    <location>
        <begin position="7"/>
        <end position="20"/>
    </location>
</feature>